<name>A0A6C0D6G8_9ZZZZ</name>
<organism evidence="1">
    <name type="scientific">viral metagenome</name>
    <dbReference type="NCBI Taxonomy" id="1070528"/>
    <lineage>
        <taxon>unclassified sequences</taxon>
        <taxon>metagenomes</taxon>
        <taxon>organismal metagenomes</taxon>
    </lineage>
</organism>
<proteinExistence type="predicted"/>
<protein>
    <recommendedName>
        <fullName evidence="2">Nucleotide-diphospho-sugar transferase domain-containing protein</fullName>
    </recommendedName>
</protein>
<evidence type="ECO:0008006" key="2">
    <source>
        <dbReference type="Google" id="ProtNLM"/>
    </source>
</evidence>
<reference evidence="1" key="1">
    <citation type="journal article" date="2020" name="Nature">
        <title>Giant virus diversity and host interactions through global metagenomics.</title>
        <authorList>
            <person name="Schulz F."/>
            <person name="Roux S."/>
            <person name="Paez-Espino D."/>
            <person name="Jungbluth S."/>
            <person name="Walsh D.A."/>
            <person name="Denef V.J."/>
            <person name="McMahon K.D."/>
            <person name="Konstantinidis K.T."/>
            <person name="Eloe-Fadrosh E.A."/>
            <person name="Kyrpides N.C."/>
            <person name="Woyke T."/>
        </authorList>
    </citation>
    <scope>NUCLEOTIDE SEQUENCE</scope>
    <source>
        <strain evidence="1">GVMAG-M-3300023174-116</strain>
    </source>
</reference>
<dbReference type="EMBL" id="MN739534">
    <property type="protein sequence ID" value="QHT11305.1"/>
    <property type="molecule type" value="Genomic_DNA"/>
</dbReference>
<sequence length="337" mass="39128">MNTKKLNYKNLLISILILAAVGYIYKKYQLNVDNNTKIEELNVIKKYLLNDETDDAIIKLSANKKPVLWLHIDYAKNSRKWESFGSRNSIELNQDYLYLTLINIINKCNNYFHIIIIDDDSFCKLLENNCVDLNKVGDPIKSNLRTLNIMRLLHTYGGMYIENSFILFRPLNTIYDKVLETKKMVCGEFKNGSSNSHIAPVMPSTKLIGCVKECKIMKEFINHLEILYSNNYSGDITIQDLVNKWLLQKNKDGMLDIIDGRFLGTKTIANKIIDLDDLMGSTYLELNTKTYGLYIPHDELLKRNKYNWFCNLNTKEVLEANTNASKYLILTNQMRND</sequence>
<dbReference type="AlphaFoldDB" id="A0A6C0D6G8"/>
<accession>A0A6C0D6G8</accession>
<evidence type="ECO:0000313" key="1">
    <source>
        <dbReference type="EMBL" id="QHT11305.1"/>
    </source>
</evidence>